<evidence type="ECO:0000313" key="3">
    <source>
        <dbReference type="EMBL" id="KPL74418.1"/>
    </source>
</evidence>
<dbReference type="InterPro" id="IPR039424">
    <property type="entry name" value="SBP_5"/>
</dbReference>
<dbReference type="Gene3D" id="3.90.76.10">
    <property type="entry name" value="Dipeptide-binding Protein, Domain 1"/>
    <property type="match status" value="1"/>
</dbReference>
<proteinExistence type="predicted"/>
<feature type="domain" description="Solute-binding protein family 5" evidence="2">
    <location>
        <begin position="38"/>
        <end position="339"/>
    </location>
</feature>
<dbReference type="GO" id="GO:1904680">
    <property type="term" value="F:peptide transmembrane transporter activity"/>
    <property type="evidence" value="ECO:0007669"/>
    <property type="project" value="TreeGrafter"/>
</dbReference>
<dbReference type="InterPro" id="IPR000914">
    <property type="entry name" value="SBP_5_dom"/>
</dbReference>
<keyword evidence="1" id="KW-0732">Signal</keyword>
<evidence type="ECO:0000313" key="4">
    <source>
        <dbReference type="Proteomes" id="UP000050514"/>
    </source>
</evidence>
<sequence length="536" mass="60239">MTISLVLSACQPLSLQVEQVQASVNLQRVRAQDCSYGGAIRAVEAVDDYTVRFTLCNPDPAFPAKLAFPIFAIQDDEYLNEHRGDSKAMSRQPNGSGPYEVAEYVPGVRLVLRSNPDYWGLPPRIESLTFRWATTSLSRLVEVSTEKAHAMDSPDPNSFYSINQDSSLNLVYRPALNLAFIGMNNRFAPFNDARVRQAISMLIDRERIVNTIYPVGTEVAEQFLSPVFGVGYTPLYAWLPYDPQQALDLLRRANFDFEQELILSYSSQGNELLPDPHRIAQTIRSQLLPYGINVRLNRMEAAEFEQSVQAGNEAFFLYSWSADYADPNSLYSTIFSSNAQLLGNVYPDIQFMANEAGRTSDPDQRQNRYNRINEMLRMHTPAIPLAHVRTAAVFRREVQGAAVNAYLENLPEVITPDGTLVFLQSAEPESLWPADATQWTTFRVTSLLYSTLVENKFDGVGLRPGLAESWSSNPNATEWTFNLRYGVRFTNGALLNANDVVASFAAIWDAQNPNHTGESGQFQLFRRFFGAFLNQP</sequence>
<reference evidence="3 4" key="1">
    <citation type="submission" date="2015-07" db="EMBL/GenBank/DDBJ databases">
        <title>Draft genome of Bellilinea caldifistulae DSM 17877.</title>
        <authorList>
            <person name="Hemp J."/>
            <person name="Ward L.M."/>
            <person name="Pace L.A."/>
            <person name="Fischer W.W."/>
        </authorList>
    </citation>
    <scope>NUCLEOTIDE SEQUENCE [LARGE SCALE GENOMIC DNA]</scope>
    <source>
        <strain evidence="3 4">GOMI-1</strain>
    </source>
</reference>
<dbReference type="GO" id="GO:0015833">
    <property type="term" value="P:peptide transport"/>
    <property type="evidence" value="ECO:0007669"/>
    <property type="project" value="TreeGrafter"/>
</dbReference>
<name>A0A0N8GM63_9CHLR</name>
<dbReference type="AlphaFoldDB" id="A0A0N8GM63"/>
<dbReference type="SUPFAM" id="SSF53850">
    <property type="entry name" value="Periplasmic binding protein-like II"/>
    <property type="match status" value="2"/>
</dbReference>
<dbReference type="Proteomes" id="UP000050514">
    <property type="component" value="Unassembled WGS sequence"/>
</dbReference>
<dbReference type="EMBL" id="LGHJ01000017">
    <property type="protein sequence ID" value="KPL74418.1"/>
    <property type="molecule type" value="Genomic_DNA"/>
</dbReference>
<protein>
    <recommendedName>
        <fullName evidence="2">Solute-binding protein family 5 domain-containing protein</fullName>
    </recommendedName>
</protein>
<dbReference type="PANTHER" id="PTHR30290">
    <property type="entry name" value="PERIPLASMIC BINDING COMPONENT OF ABC TRANSPORTER"/>
    <property type="match status" value="1"/>
</dbReference>
<evidence type="ECO:0000256" key="1">
    <source>
        <dbReference type="ARBA" id="ARBA00022729"/>
    </source>
</evidence>
<dbReference type="Gene3D" id="3.40.190.10">
    <property type="entry name" value="Periplasmic binding protein-like II"/>
    <property type="match status" value="2"/>
</dbReference>
<comment type="caution">
    <text evidence="3">The sequence shown here is derived from an EMBL/GenBank/DDBJ whole genome shotgun (WGS) entry which is preliminary data.</text>
</comment>
<dbReference type="RefSeq" id="WP_061918547.1">
    <property type="nucleotide sequence ID" value="NZ_DF967971.1"/>
</dbReference>
<feature type="domain" description="Solute-binding protein family 5" evidence="2">
    <location>
        <begin position="462"/>
        <end position="515"/>
    </location>
</feature>
<dbReference type="STRING" id="360411.AC812_11340"/>
<evidence type="ECO:0000259" key="2">
    <source>
        <dbReference type="Pfam" id="PF00496"/>
    </source>
</evidence>
<organism evidence="3 4">
    <name type="scientific">Bellilinea caldifistulae</name>
    <dbReference type="NCBI Taxonomy" id="360411"/>
    <lineage>
        <taxon>Bacteria</taxon>
        <taxon>Bacillati</taxon>
        <taxon>Chloroflexota</taxon>
        <taxon>Anaerolineae</taxon>
        <taxon>Anaerolineales</taxon>
        <taxon>Anaerolineaceae</taxon>
        <taxon>Bellilinea</taxon>
    </lineage>
</organism>
<gene>
    <name evidence="3" type="ORF">AC812_11340</name>
</gene>
<dbReference type="Pfam" id="PF00496">
    <property type="entry name" value="SBP_bac_5"/>
    <property type="match status" value="2"/>
</dbReference>
<keyword evidence="4" id="KW-1185">Reference proteome</keyword>
<accession>A0A0N8GM63</accession>
<dbReference type="Gene3D" id="3.10.105.10">
    <property type="entry name" value="Dipeptide-binding Protein, Domain 3"/>
    <property type="match status" value="1"/>
</dbReference>
<dbReference type="PANTHER" id="PTHR30290:SF38">
    <property type="entry name" value="D,D-DIPEPTIDE-BINDING PERIPLASMIC PROTEIN DDPA-RELATED"/>
    <property type="match status" value="1"/>
</dbReference>